<keyword evidence="10 11" id="KW-0472">Membrane</keyword>
<comment type="caution">
    <text evidence="11">Lacks conserved residue(s) required for the propagation of feature annotation.</text>
</comment>
<keyword evidence="7 11" id="KW-0618">Plastoquinone</keyword>
<geneLocation type="chloroplast" evidence="12"/>
<sequence length="107" mass="11919">MMRNLSMMLELVLFLSVSLFSIGIYGLITSRSMVRALMCLELLLNSVNMNLVAFSDIFDSRQLKGEIFSIFVIAIAAAEAAIGLAILSSIYRNRKSIRINQSNLLNN</sequence>
<evidence type="ECO:0000256" key="11">
    <source>
        <dbReference type="HAMAP-Rule" id="MF_01456"/>
    </source>
</evidence>
<dbReference type="EC" id="7.1.1.-" evidence="11"/>
<dbReference type="GeneID" id="54110034"/>
<dbReference type="GO" id="GO:0030964">
    <property type="term" value="C:NADH dehydrogenase complex"/>
    <property type="evidence" value="ECO:0007669"/>
    <property type="project" value="TreeGrafter"/>
</dbReference>
<evidence type="ECO:0000256" key="4">
    <source>
        <dbReference type="ARBA" id="ARBA00022692"/>
    </source>
</evidence>
<dbReference type="InterPro" id="IPR039428">
    <property type="entry name" value="NUOK/Mnh_C1-like"/>
</dbReference>
<dbReference type="GO" id="GO:0019684">
    <property type="term" value="P:photosynthesis, light reaction"/>
    <property type="evidence" value="ECO:0007669"/>
    <property type="project" value="UniProtKB-UniRule"/>
</dbReference>
<dbReference type="GO" id="GO:0048038">
    <property type="term" value="F:quinone binding"/>
    <property type="evidence" value="ECO:0007669"/>
    <property type="project" value="UniProtKB-KW"/>
</dbReference>
<dbReference type="NCBIfam" id="NF004320">
    <property type="entry name" value="PRK05715.1-2"/>
    <property type="match status" value="1"/>
</dbReference>
<gene>
    <name evidence="11 12" type="primary">ndhE</name>
</gene>
<keyword evidence="5 11" id="KW-0874">Quinone</keyword>
<dbReference type="FunFam" id="1.10.287.3510:FF:000001">
    <property type="entry name" value="NADH-quinone oxidoreductase subunit K"/>
    <property type="match status" value="1"/>
</dbReference>
<feature type="transmembrane region" description="Helical" evidence="11">
    <location>
        <begin position="67"/>
        <end position="91"/>
    </location>
</feature>
<dbReference type="NCBIfam" id="NF004322">
    <property type="entry name" value="PRK05715.1-4"/>
    <property type="match status" value="1"/>
</dbReference>
<evidence type="ECO:0000256" key="9">
    <source>
        <dbReference type="ARBA" id="ARBA00023078"/>
    </source>
</evidence>
<dbReference type="HAMAP" id="MF_01456">
    <property type="entry name" value="NDH1_NuoK"/>
    <property type="match status" value="1"/>
</dbReference>
<dbReference type="GO" id="GO:0016655">
    <property type="term" value="F:oxidoreductase activity, acting on NAD(P)H, quinone or similar compound as acceptor"/>
    <property type="evidence" value="ECO:0007669"/>
    <property type="project" value="UniProtKB-UniRule"/>
</dbReference>
<evidence type="ECO:0000256" key="6">
    <source>
        <dbReference type="ARBA" id="ARBA00022857"/>
    </source>
</evidence>
<keyword evidence="11" id="KW-1278">Translocase</keyword>
<keyword evidence="11" id="KW-0520">NAD</keyword>
<keyword evidence="4 11" id="KW-0812">Transmembrane</keyword>
<evidence type="ECO:0000256" key="2">
    <source>
        <dbReference type="ARBA" id="ARBA00010519"/>
    </source>
</evidence>
<comment type="similarity">
    <text evidence="2 11">Belongs to the complex I subunit 4L family.</text>
</comment>
<proteinExistence type="inferred from homology"/>
<dbReference type="InterPro" id="IPR001133">
    <property type="entry name" value="NADH_UbQ_OxRdtase_chain4L/K"/>
</dbReference>
<dbReference type="PANTHER" id="PTHR11434">
    <property type="entry name" value="NADH-UBIQUINONE OXIDOREDUCTASE SUBUNIT ND4L"/>
    <property type="match status" value="1"/>
</dbReference>
<keyword evidence="12" id="KW-0934">Plastid</keyword>
<organism evidence="12">
    <name type="scientific">Gymnadenia conopsea</name>
    <name type="common">Fragrant orchid</name>
    <name type="synonym">Orchis conopsea</name>
    <dbReference type="NCBI Taxonomy" id="59324"/>
    <lineage>
        <taxon>Eukaryota</taxon>
        <taxon>Viridiplantae</taxon>
        <taxon>Streptophyta</taxon>
        <taxon>Embryophyta</taxon>
        <taxon>Tracheophyta</taxon>
        <taxon>Spermatophyta</taxon>
        <taxon>Magnoliopsida</taxon>
        <taxon>Liliopsida</taxon>
        <taxon>Asparagales</taxon>
        <taxon>Orchidaceae</taxon>
        <taxon>Orchidoideae</taxon>
        <taxon>Orchideae</taxon>
        <taxon>Orchidinae</taxon>
        <taxon>Gymnadenia</taxon>
    </lineage>
</organism>
<evidence type="ECO:0000256" key="5">
    <source>
        <dbReference type="ARBA" id="ARBA00022719"/>
    </source>
</evidence>
<comment type="subcellular location">
    <subcellularLocation>
        <location evidence="1">Membrane</location>
        <topology evidence="1">Multi-pass membrane protein</topology>
    </subcellularLocation>
    <subcellularLocation>
        <location evidence="11">Plastid</location>
        <location evidence="11">Chloroplast thylakoid membrane</location>
        <topology evidence="11">Multi-pass membrane protein</topology>
    </subcellularLocation>
</comment>
<reference evidence="12" key="1">
    <citation type="journal article" date="2020" name="Front. Plant Sci.">
        <title>Plastome Evolution and Phylogeny of Orchidaceae, With 24 New Sequences.</title>
        <authorList>
            <person name="Kim Y.-K."/>
            <person name="Jo S."/>
            <person name="Cheon S.-H."/>
            <person name="Joo M.-J."/>
            <person name="Hong J.-R."/>
            <person name="Kwak M."/>
            <person name="Kim K.-J."/>
        </authorList>
    </citation>
    <scope>NUCLEOTIDE SEQUENCE</scope>
</reference>
<evidence type="ECO:0000256" key="10">
    <source>
        <dbReference type="ARBA" id="ARBA00023136"/>
    </source>
</evidence>
<dbReference type="EMBL" id="MN200391">
    <property type="protein sequence ID" value="QII91493.1"/>
    <property type="molecule type" value="Genomic_DNA"/>
</dbReference>
<evidence type="ECO:0000256" key="1">
    <source>
        <dbReference type="ARBA" id="ARBA00004141"/>
    </source>
</evidence>
<evidence type="ECO:0000256" key="8">
    <source>
        <dbReference type="ARBA" id="ARBA00022989"/>
    </source>
</evidence>
<evidence type="ECO:0000256" key="7">
    <source>
        <dbReference type="ARBA" id="ARBA00022957"/>
    </source>
</evidence>
<name>A0A6G7L1M0_GYMCO</name>
<dbReference type="Pfam" id="PF00420">
    <property type="entry name" value="Oxidored_q2"/>
    <property type="match status" value="1"/>
</dbReference>
<accession>A0A6G7L1M0</accession>
<comment type="catalytic activity">
    <reaction evidence="11">
        <text>a plastoquinone + NADPH + (n+1) H(+)(in) = a plastoquinol + NADP(+) + n H(+)(out)</text>
        <dbReference type="Rhea" id="RHEA:42612"/>
        <dbReference type="Rhea" id="RHEA-COMP:9561"/>
        <dbReference type="Rhea" id="RHEA-COMP:9562"/>
        <dbReference type="ChEBI" id="CHEBI:15378"/>
        <dbReference type="ChEBI" id="CHEBI:17757"/>
        <dbReference type="ChEBI" id="CHEBI:57783"/>
        <dbReference type="ChEBI" id="CHEBI:58349"/>
        <dbReference type="ChEBI" id="CHEBI:62192"/>
    </reaction>
</comment>
<keyword evidence="9 11" id="KW-0793">Thylakoid</keyword>
<keyword evidence="6 11" id="KW-0521">NADP</keyword>
<keyword evidence="8 11" id="KW-1133">Transmembrane helix</keyword>
<keyword evidence="3 11" id="KW-0813">Transport</keyword>
<evidence type="ECO:0000256" key="3">
    <source>
        <dbReference type="ARBA" id="ARBA00022448"/>
    </source>
</evidence>
<dbReference type="GO" id="GO:0009535">
    <property type="term" value="C:chloroplast thylakoid membrane"/>
    <property type="evidence" value="ECO:0007669"/>
    <property type="project" value="UniProtKB-SubCell"/>
</dbReference>
<keyword evidence="12" id="KW-0150">Chloroplast</keyword>
<comment type="subunit">
    <text evidence="11">NDH is composed of at least 16 different subunits, 5 of which are encoded in the nucleus.</text>
</comment>
<dbReference type="PANTHER" id="PTHR11434:SF16">
    <property type="entry name" value="NADH-UBIQUINONE OXIDOREDUCTASE CHAIN 4L"/>
    <property type="match status" value="1"/>
</dbReference>
<evidence type="ECO:0000313" key="12">
    <source>
        <dbReference type="EMBL" id="QII91493.1"/>
    </source>
</evidence>
<dbReference type="Gene3D" id="1.10.287.3510">
    <property type="match status" value="1"/>
</dbReference>
<dbReference type="GO" id="GO:0042773">
    <property type="term" value="P:ATP synthesis coupled electron transport"/>
    <property type="evidence" value="ECO:0007669"/>
    <property type="project" value="InterPro"/>
</dbReference>
<dbReference type="AlphaFoldDB" id="A0A6G7L1M0"/>
<comment type="catalytic activity">
    <reaction evidence="11">
        <text>a plastoquinone + NADH + (n+1) H(+)(in) = a plastoquinol + NAD(+) + n H(+)(out)</text>
        <dbReference type="Rhea" id="RHEA:42608"/>
        <dbReference type="Rhea" id="RHEA-COMP:9561"/>
        <dbReference type="Rhea" id="RHEA-COMP:9562"/>
        <dbReference type="ChEBI" id="CHEBI:15378"/>
        <dbReference type="ChEBI" id="CHEBI:17757"/>
        <dbReference type="ChEBI" id="CHEBI:57540"/>
        <dbReference type="ChEBI" id="CHEBI:57945"/>
        <dbReference type="ChEBI" id="CHEBI:62192"/>
    </reaction>
</comment>
<comment type="function">
    <text evidence="11">NDH shuttles electrons from NAD(P)H:plastoquinone, via FMN and iron-sulfur (Fe-S) centers, to quinones in the photosynthetic chain and possibly in a chloroplast respiratory chain. The immediate electron acceptor for the enzyme in this species is believed to be plastoquinone. Couples the redox reaction to proton translocation, and thus conserves the redox energy in a proton gradient.</text>
</comment>
<dbReference type="RefSeq" id="YP_009749406.1">
    <property type="nucleotide sequence ID" value="NC_046820.1"/>
</dbReference>
<protein>
    <recommendedName>
        <fullName evidence="11">NAD(P)H-quinone oxidoreductase subunit 4L, chloroplastic</fullName>
        <ecNumber evidence="11">7.1.1.-</ecNumber>
    </recommendedName>
    <alternativeName>
        <fullName evidence="11">NAD(P)H dehydrogenase subunit 4L</fullName>
    </alternativeName>
    <alternativeName>
        <fullName evidence="11">NADH-plastoquinone oxidoreductase subunit 4L</fullName>
    </alternativeName>
</protein>